<feature type="region of interest" description="Disordered" evidence="1">
    <location>
        <begin position="49"/>
        <end position="105"/>
    </location>
</feature>
<evidence type="ECO:0000256" key="1">
    <source>
        <dbReference type="SAM" id="MobiDB-lite"/>
    </source>
</evidence>
<dbReference type="Proteomes" id="UP000570595">
    <property type="component" value="Unassembled WGS sequence"/>
</dbReference>
<protein>
    <submittedName>
        <fullName evidence="2">Uncharacterized protein</fullName>
    </submittedName>
</protein>
<organism evidence="2 3">
    <name type="scientific">Perkinsus olseni</name>
    <name type="common">Perkinsus atlanticus</name>
    <dbReference type="NCBI Taxonomy" id="32597"/>
    <lineage>
        <taxon>Eukaryota</taxon>
        <taxon>Sar</taxon>
        <taxon>Alveolata</taxon>
        <taxon>Perkinsozoa</taxon>
        <taxon>Perkinsea</taxon>
        <taxon>Perkinsida</taxon>
        <taxon>Perkinsidae</taxon>
        <taxon>Perkinsus</taxon>
    </lineage>
</organism>
<accession>A0A7J6KMP8</accession>
<dbReference type="AlphaFoldDB" id="A0A7J6KMP8"/>
<feature type="compositionally biased region" description="Acidic residues" evidence="1">
    <location>
        <begin position="79"/>
        <end position="94"/>
    </location>
</feature>
<feature type="region of interest" description="Disordered" evidence="1">
    <location>
        <begin position="129"/>
        <end position="178"/>
    </location>
</feature>
<name>A0A7J6KMP8_PEROL</name>
<dbReference type="EMBL" id="JABAHT010001795">
    <property type="protein sequence ID" value="KAF4648388.1"/>
    <property type="molecule type" value="Genomic_DNA"/>
</dbReference>
<feature type="non-terminal residue" evidence="2">
    <location>
        <position position="1"/>
    </location>
</feature>
<feature type="compositionally biased region" description="Low complexity" evidence="1">
    <location>
        <begin position="152"/>
        <end position="178"/>
    </location>
</feature>
<evidence type="ECO:0000313" key="3">
    <source>
        <dbReference type="Proteomes" id="UP000570595"/>
    </source>
</evidence>
<comment type="caution">
    <text evidence="2">The sequence shown here is derived from an EMBL/GenBank/DDBJ whole genome shotgun (WGS) entry which is preliminary data.</text>
</comment>
<feature type="compositionally biased region" description="Acidic residues" evidence="1">
    <location>
        <begin position="58"/>
        <end position="71"/>
    </location>
</feature>
<proteinExistence type="predicted"/>
<gene>
    <name evidence="2" type="ORF">FOZ61_002749</name>
</gene>
<reference evidence="2 3" key="1">
    <citation type="submission" date="2020-04" db="EMBL/GenBank/DDBJ databases">
        <title>Perkinsus olseni comparative genomics.</title>
        <authorList>
            <person name="Bogema D.R."/>
        </authorList>
    </citation>
    <scope>NUCLEOTIDE SEQUENCE [LARGE SCALE GENOMIC DNA]</scope>
    <source>
        <strain evidence="2">ATCC PRA-179</strain>
    </source>
</reference>
<evidence type="ECO:0000313" key="2">
    <source>
        <dbReference type="EMBL" id="KAF4648388.1"/>
    </source>
</evidence>
<sequence>GRRVYVDADDTIKTLELKDGYEKDRDGQNVREARTRTAVEQGLAAWRRQVERGRVEDPDNDDIVDDHEDDAEAAREGNVDVDDGEEGDNVDDHEDNAIQFEGDDVNVDDHEDNAIQFEEDDVNVDDHEYDDAPLLPPGVRCDVRSVDDDNDLPPGLMPDMPLEENNSSEEGSVDGSVGVDLATLAAELLDV</sequence>